<feature type="signal peptide" evidence="6">
    <location>
        <begin position="1"/>
        <end position="22"/>
    </location>
</feature>
<evidence type="ECO:0000256" key="2">
    <source>
        <dbReference type="ARBA" id="ARBA00022692"/>
    </source>
</evidence>
<evidence type="ECO:0000313" key="8">
    <source>
        <dbReference type="Proteomes" id="UP000719412"/>
    </source>
</evidence>
<keyword evidence="6" id="KW-0732">Signal</keyword>
<dbReference type="InterPro" id="IPR018499">
    <property type="entry name" value="Tetraspanin/Peripherin"/>
</dbReference>
<evidence type="ECO:0000256" key="6">
    <source>
        <dbReference type="SAM" id="SignalP"/>
    </source>
</evidence>
<gene>
    <name evidence="7" type="ORF">GEV33_003758</name>
</gene>
<reference evidence="7" key="1">
    <citation type="journal article" date="2020" name="J Insects Food Feed">
        <title>The yellow mealworm (Tenebrio molitor) genome: a resource for the emerging insects as food and feed industry.</title>
        <authorList>
            <person name="Eriksson T."/>
            <person name="Andere A."/>
            <person name="Kelstrup H."/>
            <person name="Emery V."/>
            <person name="Picard C."/>
        </authorList>
    </citation>
    <scope>NUCLEOTIDE SEQUENCE</scope>
    <source>
        <strain evidence="7">Stoneville</strain>
        <tissue evidence="7">Whole head</tissue>
    </source>
</reference>
<comment type="subcellular location">
    <subcellularLocation>
        <location evidence="1">Membrane</location>
        <topology evidence="1">Multi-pass membrane protein</topology>
    </subcellularLocation>
</comment>
<organism evidence="7 8">
    <name type="scientific">Tenebrio molitor</name>
    <name type="common">Yellow mealworm beetle</name>
    <dbReference type="NCBI Taxonomy" id="7067"/>
    <lineage>
        <taxon>Eukaryota</taxon>
        <taxon>Metazoa</taxon>
        <taxon>Ecdysozoa</taxon>
        <taxon>Arthropoda</taxon>
        <taxon>Hexapoda</taxon>
        <taxon>Insecta</taxon>
        <taxon>Pterygota</taxon>
        <taxon>Neoptera</taxon>
        <taxon>Endopterygota</taxon>
        <taxon>Coleoptera</taxon>
        <taxon>Polyphaga</taxon>
        <taxon>Cucujiformia</taxon>
        <taxon>Tenebrionidae</taxon>
        <taxon>Tenebrio</taxon>
    </lineage>
</organism>
<evidence type="ECO:0000256" key="4">
    <source>
        <dbReference type="ARBA" id="ARBA00023136"/>
    </source>
</evidence>
<evidence type="ECO:0000256" key="1">
    <source>
        <dbReference type="ARBA" id="ARBA00004141"/>
    </source>
</evidence>
<reference evidence="7" key="2">
    <citation type="submission" date="2021-08" db="EMBL/GenBank/DDBJ databases">
        <authorList>
            <person name="Eriksson T."/>
        </authorList>
    </citation>
    <scope>NUCLEOTIDE SEQUENCE</scope>
    <source>
        <strain evidence="7">Stoneville</strain>
        <tissue evidence="7">Whole head</tissue>
    </source>
</reference>
<evidence type="ECO:0000313" key="7">
    <source>
        <dbReference type="EMBL" id="KAH0819033.1"/>
    </source>
</evidence>
<dbReference type="SUPFAM" id="SSF48652">
    <property type="entry name" value="Tetraspanin"/>
    <property type="match status" value="1"/>
</dbReference>
<dbReference type="AlphaFoldDB" id="A0A8J6HSX7"/>
<keyword evidence="4 5" id="KW-0472">Membrane</keyword>
<evidence type="ECO:0000256" key="3">
    <source>
        <dbReference type="ARBA" id="ARBA00022989"/>
    </source>
</evidence>
<feature type="chain" id="PRO_5035210661" description="Tetraspanin" evidence="6">
    <location>
        <begin position="23"/>
        <end position="241"/>
    </location>
</feature>
<dbReference type="Gene3D" id="1.10.1450.10">
    <property type="entry name" value="Tetraspanin"/>
    <property type="match status" value="1"/>
</dbReference>
<dbReference type="Pfam" id="PF00335">
    <property type="entry name" value="Tetraspanin"/>
    <property type="match status" value="1"/>
</dbReference>
<feature type="transmembrane region" description="Helical" evidence="5">
    <location>
        <begin position="141"/>
        <end position="164"/>
    </location>
</feature>
<proteinExistence type="predicted"/>
<dbReference type="Proteomes" id="UP000719412">
    <property type="component" value="Unassembled WGS sequence"/>
</dbReference>
<dbReference type="InterPro" id="IPR008952">
    <property type="entry name" value="Tetraspanin_EC2_sf"/>
</dbReference>
<sequence>MIVLVGECAIYVIAWAWPNCLGLEVNPEDLTRSLQKNYGNTGQEQFTSAIDLAQTLFNCCGVESANEYDTSLWRLQALGRPSLAIPLTCCKLENYNTSKAYLNPVPTNATLCQALEPNRHEGYRHLEGCNDHIQQWYRQHYLIFLGIGLVAVLVEFLVLLSTILTCTRIYKHNQDVKENSKNVRTQPKTGITSMQSFQRRTPTAAYSNDTYAMTNSFRQNYKLVDRLVEIYRGINLNKGRL</sequence>
<dbReference type="GO" id="GO:0016020">
    <property type="term" value="C:membrane"/>
    <property type="evidence" value="ECO:0007669"/>
    <property type="project" value="UniProtKB-SubCell"/>
</dbReference>
<comment type="caution">
    <text evidence="7">The sequence shown here is derived from an EMBL/GenBank/DDBJ whole genome shotgun (WGS) entry which is preliminary data.</text>
</comment>
<protein>
    <recommendedName>
        <fullName evidence="9">Tetraspanin</fullName>
    </recommendedName>
</protein>
<keyword evidence="3 5" id="KW-1133">Transmembrane helix</keyword>
<evidence type="ECO:0008006" key="9">
    <source>
        <dbReference type="Google" id="ProtNLM"/>
    </source>
</evidence>
<keyword evidence="2 5" id="KW-0812">Transmembrane</keyword>
<accession>A0A8J6HSX7</accession>
<dbReference type="EMBL" id="JABDTM020015852">
    <property type="protein sequence ID" value="KAH0819033.1"/>
    <property type="molecule type" value="Genomic_DNA"/>
</dbReference>
<keyword evidence="8" id="KW-1185">Reference proteome</keyword>
<evidence type="ECO:0000256" key="5">
    <source>
        <dbReference type="SAM" id="Phobius"/>
    </source>
</evidence>
<name>A0A8J6HSX7_TENMO</name>